<evidence type="ECO:0000313" key="2">
    <source>
        <dbReference type="EMBL" id="GAK52723.1"/>
    </source>
</evidence>
<keyword evidence="3" id="KW-1185">Reference proteome</keyword>
<dbReference type="EMBL" id="DF820459">
    <property type="protein sequence ID" value="GAK52723.1"/>
    <property type="molecule type" value="Genomic_DNA"/>
</dbReference>
<dbReference type="AlphaFoldDB" id="A0A0S6W3T8"/>
<dbReference type="STRING" id="1499966.U14_03979"/>
<dbReference type="InterPro" id="IPR002575">
    <property type="entry name" value="Aminoglycoside_PTrfase"/>
</dbReference>
<dbReference type="HOGENOM" id="CLU_066396_0_0_0"/>
<dbReference type="SUPFAM" id="SSF56112">
    <property type="entry name" value="Protein kinase-like (PK-like)"/>
    <property type="match status" value="1"/>
</dbReference>
<reference evidence="2" key="1">
    <citation type="journal article" date="2015" name="PeerJ">
        <title>First genomic representation of candidate bacterial phylum KSB3 points to enhanced environmental sensing as a trigger of wastewater bulking.</title>
        <authorList>
            <person name="Sekiguchi Y."/>
            <person name="Ohashi A."/>
            <person name="Parks D.H."/>
            <person name="Yamauchi T."/>
            <person name="Tyson G.W."/>
            <person name="Hugenholtz P."/>
        </authorList>
    </citation>
    <scope>NUCLEOTIDE SEQUENCE [LARGE SCALE GENOMIC DNA]</scope>
</reference>
<feature type="domain" description="Aminoglycoside phosphotransferase" evidence="1">
    <location>
        <begin position="107"/>
        <end position="166"/>
    </location>
</feature>
<evidence type="ECO:0000259" key="1">
    <source>
        <dbReference type="Pfam" id="PF01636"/>
    </source>
</evidence>
<dbReference type="InterPro" id="IPR011009">
    <property type="entry name" value="Kinase-like_dom_sf"/>
</dbReference>
<dbReference type="Gene3D" id="3.90.1200.10">
    <property type="match status" value="1"/>
</dbReference>
<protein>
    <submittedName>
        <fullName evidence="2">Trifolitoxin immunity protein</fullName>
    </submittedName>
</protein>
<proteinExistence type="predicted"/>
<evidence type="ECO:0000313" key="3">
    <source>
        <dbReference type="Proteomes" id="UP000030700"/>
    </source>
</evidence>
<name>A0A0S6W3T8_9BACT</name>
<dbReference type="Proteomes" id="UP000030700">
    <property type="component" value="Unassembled WGS sequence"/>
</dbReference>
<accession>A0A0S6W3T8</accession>
<gene>
    <name evidence="2" type="ORF">U14_03979</name>
</gene>
<organism evidence="2">
    <name type="scientific">Candidatus Moduliflexus flocculans</name>
    <dbReference type="NCBI Taxonomy" id="1499966"/>
    <lineage>
        <taxon>Bacteria</taxon>
        <taxon>Candidatus Moduliflexota</taxon>
        <taxon>Candidatus Moduliflexia</taxon>
        <taxon>Candidatus Moduliflexales</taxon>
        <taxon>Candidatus Moduliflexaceae</taxon>
    </lineage>
</organism>
<sequence>MFQEKELLGGNLAQVAQVGETVRRTLKPWSSAIHGLLRHLETAQFSECPRFLGIDEQGREILSYIEGEIGEGRPYLWSPAVLVAAAQLLRQYHDATAEYVAEHAQDSWQYIYPDRRRHEVICHNDFAPYNLIFHEEMPVALIDFDVAGPGPRLRDVAMGAYWFAPLSFSSDLTERSLEDIRAGSPRVHLFCESYGIEFTSALLDMVEHWLWFMSTFPLEQVKAGYTEYQKLIDEGHVDHWRREHHAFCEQRPAISKNIKETRCATF</sequence>
<dbReference type="Pfam" id="PF01636">
    <property type="entry name" value="APH"/>
    <property type="match status" value="1"/>
</dbReference>